<comment type="pathway">
    <text evidence="2">Cell wall biogenesis; peptidoglycan biosynthesis.</text>
</comment>
<evidence type="ECO:0000256" key="15">
    <source>
        <dbReference type="ARBA" id="ARBA00047527"/>
    </source>
</evidence>
<keyword evidence="4" id="KW-0132">Cell division</keyword>
<dbReference type="Proteomes" id="UP000176614">
    <property type="component" value="Unassembled WGS sequence"/>
</dbReference>
<dbReference type="SUPFAM" id="SSF55205">
    <property type="entry name" value="EPT/RTPC-like"/>
    <property type="match status" value="1"/>
</dbReference>
<dbReference type="AlphaFoldDB" id="A0A1F4W2V8"/>
<evidence type="ECO:0000259" key="16">
    <source>
        <dbReference type="Pfam" id="PF00275"/>
    </source>
</evidence>
<dbReference type="EC" id="2.5.1.7" evidence="11"/>
<gene>
    <name evidence="17" type="ORF">A2264_05235</name>
</gene>
<evidence type="ECO:0000256" key="12">
    <source>
        <dbReference type="ARBA" id="ARBA00039754"/>
    </source>
</evidence>
<dbReference type="GO" id="GO:0008360">
    <property type="term" value="P:regulation of cell shape"/>
    <property type="evidence" value="ECO:0007669"/>
    <property type="project" value="UniProtKB-KW"/>
</dbReference>
<keyword evidence="6" id="KW-0133">Cell shape</keyword>
<dbReference type="InterPro" id="IPR001986">
    <property type="entry name" value="Enolpyruvate_Tfrase_dom"/>
</dbReference>
<keyword evidence="9" id="KW-0961">Cell wall biogenesis/degradation</keyword>
<comment type="subcellular location">
    <subcellularLocation>
        <location evidence="1">Cytoplasm</location>
    </subcellularLocation>
</comment>
<evidence type="ECO:0000256" key="13">
    <source>
        <dbReference type="ARBA" id="ARBA00042443"/>
    </source>
</evidence>
<keyword evidence="8" id="KW-0131">Cell cycle</keyword>
<evidence type="ECO:0000256" key="9">
    <source>
        <dbReference type="ARBA" id="ARBA00023316"/>
    </source>
</evidence>
<evidence type="ECO:0000256" key="5">
    <source>
        <dbReference type="ARBA" id="ARBA00022679"/>
    </source>
</evidence>
<evidence type="ECO:0000313" key="18">
    <source>
        <dbReference type="Proteomes" id="UP000176614"/>
    </source>
</evidence>
<dbReference type="InterPro" id="IPR036968">
    <property type="entry name" value="Enolpyruvate_Tfrase_sf"/>
</dbReference>
<dbReference type="GO" id="GO:0009252">
    <property type="term" value="P:peptidoglycan biosynthetic process"/>
    <property type="evidence" value="ECO:0007669"/>
    <property type="project" value="UniProtKB-KW"/>
</dbReference>
<dbReference type="GO" id="GO:0008760">
    <property type="term" value="F:UDP-N-acetylglucosamine 1-carboxyvinyltransferase activity"/>
    <property type="evidence" value="ECO:0007669"/>
    <property type="project" value="UniProtKB-EC"/>
</dbReference>
<evidence type="ECO:0000256" key="1">
    <source>
        <dbReference type="ARBA" id="ARBA00004496"/>
    </source>
</evidence>
<feature type="domain" description="Enolpyruvate transferase" evidence="16">
    <location>
        <begin position="7"/>
        <end position="430"/>
    </location>
</feature>
<organism evidence="17 18">
    <name type="scientific">candidate division WWE3 bacterium RIFOXYA2_FULL_46_9</name>
    <dbReference type="NCBI Taxonomy" id="1802636"/>
    <lineage>
        <taxon>Bacteria</taxon>
        <taxon>Katanobacteria</taxon>
    </lineage>
</organism>
<accession>A0A1F4W2V8</accession>
<evidence type="ECO:0000256" key="10">
    <source>
        <dbReference type="ARBA" id="ARBA00038367"/>
    </source>
</evidence>
<dbReference type="InterPro" id="IPR050068">
    <property type="entry name" value="MurA_subfamily"/>
</dbReference>
<comment type="similarity">
    <text evidence="10">Belongs to the EPSP synthase family. MurA subfamily.</text>
</comment>
<evidence type="ECO:0000256" key="8">
    <source>
        <dbReference type="ARBA" id="ARBA00023306"/>
    </source>
</evidence>
<dbReference type="EMBL" id="MEVT01000004">
    <property type="protein sequence ID" value="OGC63747.1"/>
    <property type="molecule type" value="Genomic_DNA"/>
</dbReference>
<keyword evidence="3" id="KW-0963">Cytoplasm</keyword>
<evidence type="ECO:0000256" key="14">
    <source>
        <dbReference type="ARBA" id="ARBA00042842"/>
    </source>
</evidence>
<dbReference type="GO" id="GO:0051301">
    <property type="term" value="P:cell division"/>
    <property type="evidence" value="ECO:0007669"/>
    <property type="project" value="UniProtKB-KW"/>
</dbReference>
<evidence type="ECO:0000256" key="2">
    <source>
        <dbReference type="ARBA" id="ARBA00004752"/>
    </source>
</evidence>
<dbReference type="PANTHER" id="PTHR43783:SF1">
    <property type="entry name" value="UDP-N-ACETYLGLUCOSAMINE 1-CARBOXYVINYLTRANSFERASE"/>
    <property type="match status" value="1"/>
</dbReference>
<evidence type="ECO:0000256" key="7">
    <source>
        <dbReference type="ARBA" id="ARBA00022984"/>
    </source>
</evidence>
<proteinExistence type="inferred from homology"/>
<evidence type="ECO:0000256" key="3">
    <source>
        <dbReference type="ARBA" id="ARBA00022490"/>
    </source>
</evidence>
<dbReference type="Gene3D" id="3.65.10.10">
    <property type="entry name" value="Enolpyruvate transferase domain"/>
    <property type="match status" value="2"/>
</dbReference>
<dbReference type="NCBIfam" id="NF006873">
    <property type="entry name" value="PRK09369.1"/>
    <property type="match status" value="1"/>
</dbReference>
<comment type="catalytic activity">
    <reaction evidence="15">
        <text>phosphoenolpyruvate + UDP-N-acetyl-alpha-D-glucosamine = UDP-N-acetyl-3-O-(1-carboxyvinyl)-alpha-D-glucosamine + phosphate</text>
        <dbReference type="Rhea" id="RHEA:18681"/>
        <dbReference type="ChEBI" id="CHEBI:43474"/>
        <dbReference type="ChEBI" id="CHEBI:57705"/>
        <dbReference type="ChEBI" id="CHEBI:58702"/>
        <dbReference type="ChEBI" id="CHEBI:68483"/>
        <dbReference type="EC" id="2.5.1.7"/>
    </reaction>
</comment>
<name>A0A1F4W2V8_UNCKA</name>
<evidence type="ECO:0000256" key="11">
    <source>
        <dbReference type="ARBA" id="ARBA00039108"/>
    </source>
</evidence>
<evidence type="ECO:0000256" key="4">
    <source>
        <dbReference type="ARBA" id="ARBA00022618"/>
    </source>
</evidence>
<dbReference type="Pfam" id="PF00275">
    <property type="entry name" value="EPSP_synthase"/>
    <property type="match status" value="1"/>
</dbReference>
<evidence type="ECO:0000256" key="6">
    <source>
        <dbReference type="ARBA" id="ARBA00022960"/>
    </source>
</evidence>
<dbReference type="GO" id="GO:0005737">
    <property type="term" value="C:cytoplasm"/>
    <property type="evidence" value="ECO:0007669"/>
    <property type="project" value="UniProtKB-SubCell"/>
</dbReference>
<sequence length="442" mass="47921">MDTLAIEGGKPLSGFIKPAGSRNSALKLIYAALFSSEEVVLENVPDVISIDEDLAVIRSIGAMAEWSGNNRLIISGAGISSYEVPQEIGSRYRTAMLIAGPLLYRFGKALLPKYLGEFSEQPYNRLLDTWESLGIKVIDTGDHFLLDGSEAKGGQIHFKIPSHIGTDNAILSSIFANGETEITNASEEGEVEDLINFCRLIGADISNPEPKKIKIKCASNFKGAKFLVQPDKIEIATFAILAILTQGNITIQGVNKTVVIPLVHLLDKMGAKFAFEGNDLKVWSNGEILSHVNVDITPTPGINSAWQSMVTLLLTQANGESFVHDTVTINGFGFVKDLNRMGARINLAKPTEVGLVPVISDELYDLEKMGEPLSVARVEGPTKLKGTRLEISDFRYGAVQVAAALAAEGKSEVSGIEKVAKYMECFIPKLESLGARIWKVQK</sequence>
<reference evidence="17 18" key="1">
    <citation type="journal article" date="2016" name="Nat. Commun.">
        <title>Thousands of microbial genomes shed light on interconnected biogeochemical processes in an aquifer system.</title>
        <authorList>
            <person name="Anantharaman K."/>
            <person name="Brown C.T."/>
            <person name="Hug L.A."/>
            <person name="Sharon I."/>
            <person name="Castelle C.J."/>
            <person name="Probst A.J."/>
            <person name="Thomas B.C."/>
            <person name="Singh A."/>
            <person name="Wilkins M.J."/>
            <person name="Karaoz U."/>
            <person name="Brodie E.L."/>
            <person name="Williams K.H."/>
            <person name="Hubbard S.S."/>
            <person name="Banfield J.F."/>
        </authorList>
    </citation>
    <scope>NUCLEOTIDE SEQUENCE [LARGE SCALE GENOMIC DNA]</scope>
</reference>
<comment type="caution">
    <text evidence="17">The sequence shown here is derived from an EMBL/GenBank/DDBJ whole genome shotgun (WGS) entry which is preliminary data.</text>
</comment>
<keyword evidence="7" id="KW-0573">Peptidoglycan synthesis</keyword>
<protein>
    <recommendedName>
        <fullName evidence="12">UDP-N-acetylglucosamine 1-carboxyvinyltransferase</fullName>
        <ecNumber evidence="11">2.5.1.7</ecNumber>
    </recommendedName>
    <alternativeName>
        <fullName evidence="13">Enoylpyruvate transferase</fullName>
    </alternativeName>
    <alternativeName>
        <fullName evidence="14">UDP-N-acetylglucosamine enolpyruvyl transferase</fullName>
    </alternativeName>
</protein>
<dbReference type="InterPro" id="IPR013792">
    <property type="entry name" value="RNA3'P_cycl/enolpyr_Trfase_a/b"/>
</dbReference>
<dbReference type="GO" id="GO:0071555">
    <property type="term" value="P:cell wall organization"/>
    <property type="evidence" value="ECO:0007669"/>
    <property type="project" value="UniProtKB-KW"/>
</dbReference>
<dbReference type="PANTHER" id="PTHR43783">
    <property type="entry name" value="UDP-N-ACETYLGLUCOSAMINE 1-CARBOXYVINYLTRANSFERASE"/>
    <property type="match status" value="1"/>
</dbReference>
<keyword evidence="5" id="KW-0808">Transferase</keyword>
<evidence type="ECO:0000313" key="17">
    <source>
        <dbReference type="EMBL" id="OGC63747.1"/>
    </source>
</evidence>